<reference evidence="1 2" key="2">
    <citation type="journal article" date="2014" name="PLoS ONE">
        <title>Evolution of mitochondria reconstructed from the energy metabolism of living bacteria.</title>
        <authorList>
            <person name="Degli Esposti M."/>
            <person name="Chouaia B."/>
            <person name="Comandatore F."/>
            <person name="Crotti E."/>
            <person name="Sassera D."/>
            <person name="Lievens P.M."/>
            <person name="Daffonchio D."/>
            <person name="Bandi C."/>
        </authorList>
    </citation>
    <scope>NUCLEOTIDE SEQUENCE [LARGE SCALE GENOMIC DNA]</scope>
    <source>
        <strain evidence="1 2">SF2.1</strain>
    </source>
</reference>
<dbReference type="Pfam" id="PF01791">
    <property type="entry name" value="DeoC"/>
    <property type="match status" value="1"/>
</dbReference>
<evidence type="ECO:0000313" key="2">
    <source>
        <dbReference type="Proteomes" id="UP000027583"/>
    </source>
</evidence>
<dbReference type="InterPro" id="IPR013785">
    <property type="entry name" value="Aldolase_TIM"/>
</dbReference>
<dbReference type="GO" id="GO:0004332">
    <property type="term" value="F:fructose-bisphosphate aldolase activity"/>
    <property type="evidence" value="ECO:0007669"/>
    <property type="project" value="InterPro"/>
</dbReference>
<dbReference type="InterPro" id="IPR050456">
    <property type="entry name" value="DeoC/FbaB_aldolase"/>
</dbReference>
<dbReference type="RefSeq" id="WP_023979049.1">
    <property type="nucleotide sequence ID" value="NZ_CBLX010000013.1"/>
</dbReference>
<accession>A0A060QGU9</accession>
<gene>
    <name evidence="1" type="ORF">ASAP_2100</name>
</gene>
<dbReference type="Proteomes" id="UP000027583">
    <property type="component" value="Unassembled WGS sequence"/>
</dbReference>
<dbReference type="PANTHER" id="PTHR47916">
    <property type="entry name" value="FRUCTOSE-BISPHOSPHATE ALDOLASE CLASS 1"/>
    <property type="match status" value="1"/>
</dbReference>
<dbReference type="EMBL" id="CBLX010000013">
    <property type="protein sequence ID" value="CDG40145.1"/>
    <property type="molecule type" value="Genomic_DNA"/>
</dbReference>
<sequence length="260" mass="28826">MSMTYRLRRTLPSHRAAIIMPVDHGLIFDRIEGLETPSSPFARWAGKGITGFMLTPGQVRQTESFFAAHPELTRVLTIDTYYDYRQLDGAGSHDLITTVEDAVRMGVDAVKMLFPWNMSNRERVALCHRIGKVISACDRWDIPLVLEPVLIGAPRTEEVIIEEEKIARIAYDLGAHVIKIAFPGEARTRRMVEELRVPLVIAGGPLAGSPADTLDAVGQTIRAGARGVIVGRNIWQRDEKTAGDLLGRLDALSRSVRFAD</sequence>
<dbReference type="eggNOG" id="COG1830">
    <property type="taxonomic scope" value="Bacteria"/>
</dbReference>
<proteinExistence type="predicted"/>
<protein>
    <submittedName>
        <fullName evidence="1">DhnA-type fructose-1,6-bisphosphate aldolase and related enzymes</fullName>
    </submittedName>
</protein>
<dbReference type="InterPro" id="IPR002915">
    <property type="entry name" value="DeoC/FbaB/LacD_aldolase"/>
</dbReference>
<dbReference type="AlphaFoldDB" id="A0A060QGU9"/>
<dbReference type="PIRSF" id="PIRSF038992">
    <property type="entry name" value="Aldolase_Ia"/>
    <property type="match status" value="1"/>
</dbReference>
<name>A0A060QGU9_9PROT</name>
<dbReference type="SUPFAM" id="SSF51569">
    <property type="entry name" value="Aldolase"/>
    <property type="match status" value="1"/>
</dbReference>
<evidence type="ECO:0000313" key="1">
    <source>
        <dbReference type="EMBL" id="CDG40145.1"/>
    </source>
</evidence>
<dbReference type="PANTHER" id="PTHR47916:SF1">
    <property type="entry name" value="3-HYDROXY-5-PHOSPHONOOXYPENTANE-2,4-DIONE THIOLASE"/>
    <property type="match status" value="1"/>
</dbReference>
<comment type="caution">
    <text evidence="1">The sequence shown here is derived from an EMBL/GenBank/DDBJ whole genome shotgun (WGS) entry which is preliminary data.</text>
</comment>
<dbReference type="Gene3D" id="3.20.20.70">
    <property type="entry name" value="Aldolase class I"/>
    <property type="match status" value="1"/>
</dbReference>
<dbReference type="InterPro" id="IPR041720">
    <property type="entry name" value="FbaB-like"/>
</dbReference>
<organism evidence="1 2">
    <name type="scientific">Asaia bogorensis</name>
    <dbReference type="NCBI Taxonomy" id="91915"/>
    <lineage>
        <taxon>Bacteria</taxon>
        <taxon>Pseudomonadati</taxon>
        <taxon>Pseudomonadota</taxon>
        <taxon>Alphaproteobacteria</taxon>
        <taxon>Acetobacterales</taxon>
        <taxon>Acetobacteraceae</taxon>
        <taxon>Asaia</taxon>
    </lineage>
</organism>
<dbReference type="SMART" id="SM01133">
    <property type="entry name" value="DeoC"/>
    <property type="match status" value="1"/>
</dbReference>
<reference evidence="1 2" key="1">
    <citation type="journal article" date="2014" name="Genome Biol. Evol.">
        <title>Acetic acid bacteria genomes reveal functional traits for adaptation to life in insect guts.</title>
        <authorList>
            <person name="Chouaia B."/>
            <person name="Gaiarsa S."/>
            <person name="Crotti E."/>
            <person name="Comandatore F."/>
            <person name="Degli Esposti M."/>
            <person name="Ricci I."/>
            <person name="Alma A."/>
            <person name="Favia G."/>
            <person name="Bandi C."/>
            <person name="Daffonchio D."/>
        </authorList>
    </citation>
    <scope>NUCLEOTIDE SEQUENCE [LARGE SCALE GENOMIC DNA]</scope>
    <source>
        <strain evidence="1 2">SF2.1</strain>
    </source>
</reference>